<dbReference type="InterPro" id="IPR013563">
    <property type="entry name" value="Oligopep_ABC_C"/>
</dbReference>
<protein>
    <submittedName>
        <fullName evidence="9">ABC transporter ATP-binding protein</fullName>
    </submittedName>
</protein>
<dbReference type="InterPro" id="IPR003593">
    <property type="entry name" value="AAA+_ATPase"/>
</dbReference>
<gene>
    <name evidence="9" type="ORF">NP064_04370</name>
</gene>
<comment type="similarity">
    <text evidence="2">Belongs to the ABC transporter superfamily.</text>
</comment>
<dbReference type="SMART" id="SM00382">
    <property type="entry name" value="AAA"/>
    <property type="match status" value="2"/>
</dbReference>
<dbReference type="Pfam" id="PF00005">
    <property type="entry name" value="ABC_tran"/>
    <property type="match status" value="2"/>
</dbReference>
<dbReference type="InterPro" id="IPR050388">
    <property type="entry name" value="ABC_Ni/Peptide_Import"/>
</dbReference>
<feature type="domain" description="ABC transporter" evidence="8">
    <location>
        <begin position="21"/>
        <end position="268"/>
    </location>
</feature>
<dbReference type="GO" id="GO:0005524">
    <property type="term" value="F:ATP binding"/>
    <property type="evidence" value="ECO:0007669"/>
    <property type="project" value="UniProtKB-KW"/>
</dbReference>
<dbReference type="NCBIfam" id="NF007739">
    <property type="entry name" value="PRK10419.1"/>
    <property type="match status" value="2"/>
</dbReference>
<dbReference type="RefSeq" id="WP_227567731.1">
    <property type="nucleotide sequence ID" value="NZ_CP101988.1"/>
</dbReference>
<reference evidence="9 10" key="1">
    <citation type="submission" date="2022-07" db="EMBL/GenBank/DDBJ databases">
        <title>Novel species in genus cellulomonas.</title>
        <authorList>
            <person name="Ye L."/>
        </authorList>
    </citation>
    <scope>NUCLEOTIDE SEQUENCE [LARGE SCALE GENOMIC DNA]</scope>
    <source>
        <strain evidence="10">zg-Y338</strain>
    </source>
</reference>
<keyword evidence="10" id="KW-1185">Reference proteome</keyword>
<evidence type="ECO:0000256" key="3">
    <source>
        <dbReference type="ARBA" id="ARBA00022448"/>
    </source>
</evidence>
<evidence type="ECO:0000256" key="2">
    <source>
        <dbReference type="ARBA" id="ARBA00005417"/>
    </source>
</evidence>
<dbReference type="Pfam" id="PF08352">
    <property type="entry name" value="oligo_HPY"/>
    <property type="match status" value="2"/>
</dbReference>
<evidence type="ECO:0000256" key="7">
    <source>
        <dbReference type="ARBA" id="ARBA00023136"/>
    </source>
</evidence>
<name>A0ABY5L040_9CELL</name>
<accession>A0ABY5L040</accession>
<evidence type="ECO:0000256" key="5">
    <source>
        <dbReference type="ARBA" id="ARBA00022741"/>
    </source>
</evidence>
<evidence type="ECO:0000256" key="4">
    <source>
        <dbReference type="ARBA" id="ARBA00022475"/>
    </source>
</evidence>
<dbReference type="InterPro" id="IPR027417">
    <property type="entry name" value="P-loop_NTPase"/>
</dbReference>
<evidence type="ECO:0000259" key="8">
    <source>
        <dbReference type="PROSITE" id="PS50893"/>
    </source>
</evidence>
<organism evidence="9 10">
    <name type="scientific">Cellulomonas chengniuliangii</name>
    <dbReference type="NCBI Taxonomy" id="2968084"/>
    <lineage>
        <taxon>Bacteria</taxon>
        <taxon>Bacillati</taxon>
        <taxon>Actinomycetota</taxon>
        <taxon>Actinomycetes</taxon>
        <taxon>Micrococcales</taxon>
        <taxon>Cellulomonadaceae</taxon>
        <taxon>Cellulomonas</taxon>
    </lineage>
</organism>
<dbReference type="PROSITE" id="PS00211">
    <property type="entry name" value="ABC_TRANSPORTER_1"/>
    <property type="match status" value="2"/>
</dbReference>
<evidence type="ECO:0000256" key="1">
    <source>
        <dbReference type="ARBA" id="ARBA00004202"/>
    </source>
</evidence>
<dbReference type="PANTHER" id="PTHR43297:SF2">
    <property type="entry name" value="DIPEPTIDE TRANSPORT ATP-BINDING PROTEIN DPPD"/>
    <property type="match status" value="1"/>
</dbReference>
<keyword evidence="7" id="KW-0472">Membrane</keyword>
<dbReference type="Gene3D" id="3.40.50.300">
    <property type="entry name" value="P-loop containing nucleotide triphosphate hydrolases"/>
    <property type="match status" value="2"/>
</dbReference>
<keyword evidence="5" id="KW-0547">Nucleotide-binding</keyword>
<keyword evidence="6 9" id="KW-0067">ATP-binding</keyword>
<dbReference type="NCBIfam" id="NF008453">
    <property type="entry name" value="PRK11308.1"/>
    <property type="match status" value="2"/>
</dbReference>
<evidence type="ECO:0000313" key="10">
    <source>
        <dbReference type="Proteomes" id="UP001316189"/>
    </source>
</evidence>
<evidence type="ECO:0000256" key="6">
    <source>
        <dbReference type="ARBA" id="ARBA00022840"/>
    </source>
</evidence>
<dbReference type="Proteomes" id="UP001316189">
    <property type="component" value="Chromosome"/>
</dbReference>
<proteinExistence type="inferred from homology"/>
<sequence length="607" mass="65469">MATETAVEAPVAQPAEPVLTVRDLSVSFYVDGEWFPAAVDVSYDVRPGEVLAIVGESGSGKTQSSMSLIGLLPPNGRAYGSAMLDGRELLGMSPGRLRHVRGKEVAVIFQEPMTALNPVYTVGFQIVETLRTHFPMGPKEARARAIELLTMVEIPEPERRFDSYPHQLSGGQRQRAMIAQALACDPRLLIADEPTTALDVTVQAEILQLMRDLRTRIDSGIVLITHDMGVVADLADSILVMKDGRVVEQGTAEQIFANPQHPYTRSLLAAVPHLGAAREERVVVTEPEPAAAASEPVDDRPVVMEARGMVIEYPGRGRAPGFRAVDGVDLTLHQGEVVGLVGESGSGKTTIGRAVVGLLPVSGGSLRVAGVDMVGASRKDLAPLRHQVGIVFQDPGSSLNPRLPIGESIGEPLMLHTGTKGAELSRRVEELLDQVHLPRAMRNRYPHELSGGQRQRVGIARALSLEPKLLVADEPTSALDVSVQARVLELFQELQREHGFACLFISHDLAVVEILSSKVAVMHQGKLVEHGATEQVVHAPQHAYTQRLLAAVPVPDPAEQRTRREARAALLAQAAHEQDEIERAALARESAARLDGIGEDRVPPNAL</sequence>
<dbReference type="PANTHER" id="PTHR43297">
    <property type="entry name" value="OLIGOPEPTIDE TRANSPORT ATP-BINDING PROTEIN APPD"/>
    <property type="match status" value="1"/>
</dbReference>
<dbReference type="PROSITE" id="PS50893">
    <property type="entry name" value="ABC_TRANSPORTER_2"/>
    <property type="match status" value="2"/>
</dbReference>
<evidence type="ECO:0000313" key="9">
    <source>
        <dbReference type="EMBL" id="UUI76145.1"/>
    </source>
</evidence>
<dbReference type="CDD" id="cd03257">
    <property type="entry name" value="ABC_NikE_OppD_transporters"/>
    <property type="match status" value="2"/>
</dbReference>
<feature type="domain" description="ABC transporter" evidence="8">
    <location>
        <begin position="304"/>
        <end position="549"/>
    </location>
</feature>
<comment type="subcellular location">
    <subcellularLocation>
        <location evidence="1">Cell membrane</location>
        <topology evidence="1">Peripheral membrane protein</topology>
    </subcellularLocation>
</comment>
<dbReference type="InterPro" id="IPR017871">
    <property type="entry name" value="ABC_transporter-like_CS"/>
</dbReference>
<dbReference type="EMBL" id="CP101988">
    <property type="protein sequence ID" value="UUI76145.1"/>
    <property type="molecule type" value="Genomic_DNA"/>
</dbReference>
<dbReference type="InterPro" id="IPR003439">
    <property type="entry name" value="ABC_transporter-like_ATP-bd"/>
</dbReference>
<keyword evidence="4" id="KW-1003">Cell membrane</keyword>
<keyword evidence="3" id="KW-0813">Transport</keyword>
<dbReference type="SUPFAM" id="SSF52540">
    <property type="entry name" value="P-loop containing nucleoside triphosphate hydrolases"/>
    <property type="match status" value="2"/>
</dbReference>